<accession>A0A427ARB4</accession>
<evidence type="ECO:0000313" key="2">
    <source>
        <dbReference type="EMBL" id="RRT78771.1"/>
    </source>
</evidence>
<gene>
    <name evidence="2" type="ORF">B296_00026622</name>
</gene>
<protein>
    <submittedName>
        <fullName evidence="2">Uncharacterized protein</fullName>
    </submittedName>
</protein>
<dbReference type="Proteomes" id="UP000287651">
    <property type="component" value="Unassembled WGS sequence"/>
</dbReference>
<sequence>MKALANSRGGRVPPSETLTPSSQKQRPPRAPKENVDPNTTPPESSPFKSPGKPLSARNRSPVPPKPPLPSFHGGNPLKRKLSLETLADTGGPPSMSSDSGVQVRPHEAVLSPLRLGFELRVFCGWIRFALFANLTLVFSFNSEFCHVFQIREDVKAGIYVDCLTEEYVYTMKDVIRLLTKVH</sequence>
<feature type="region of interest" description="Disordered" evidence="1">
    <location>
        <begin position="1"/>
        <end position="75"/>
    </location>
</feature>
<organism evidence="2 3">
    <name type="scientific">Ensete ventricosum</name>
    <name type="common">Abyssinian banana</name>
    <name type="synonym">Musa ensete</name>
    <dbReference type="NCBI Taxonomy" id="4639"/>
    <lineage>
        <taxon>Eukaryota</taxon>
        <taxon>Viridiplantae</taxon>
        <taxon>Streptophyta</taxon>
        <taxon>Embryophyta</taxon>
        <taxon>Tracheophyta</taxon>
        <taxon>Spermatophyta</taxon>
        <taxon>Magnoliopsida</taxon>
        <taxon>Liliopsida</taxon>
        <taxon>Zingiberales</taxon>
        <taxon>Musaceae</taxon>
        <taxon>Ensete</taxon>
    </lineage>
</organism>
<reference evidence="2 3" key="1">
    <citation type="journal article" date="2014" name="Agronomy (Basel)">
        <title>A Draft Genome Sequence for Ensete ventricosum, the Drought-Tolerant Tree Against Hunger.</title>
        <authorList>
            <person name="Harrison J."/>
            <person name="Moore K.A."/>
            <person name="Paszkiewicz K."/>
            <person name="Jones T."/>
            <person name="Grant M."/>
            <person name="Ambacheew D."/>
            <person name="Muzemil S."/>
            <person name="Studholme D.J."/>
        </authorList>
    </citation>
    <scope>NUCLEOTIDE SEQUENCE [LARGE SCALE GENOMIC DNA]</scope>
</reference>
<comment type="caution">
    <text evidence="2">The sequence shown here is derived from an EMBL/GenBank/DDBJ whole genome shotgun (WGS) entry which is preliminary data.</text>
</comment>
<feature type="compositionally biased region" description="Polar residues" evidence="1">
    <location>
        <begin position="16"/>
        <end position="25"/>
    </location>
</feature>
<name>A0A427ARB4_ENSVE</name>
<evidence type="ECO:0000256" key="1">
    <source>
        <dbReference type="SAM" id="MobiDB-lite"/>
    </source>
</evidence>
<dbReference type="AlphaFoldDB" id="A0A427ARB4"/>
<evidence type="ECO:0000313" key="3">
    <source>
        <dbReference type="Proteomes" id="UP000287651"/>
    </source>
</evidence>
<proteinExistence type="predicted"/>
<dbReference type="EMBL" id="AMZH03001593">
    <property type="protein sequence ID" value="RRT78771.1"/>
    <property type="molecule type" value="Genomic_DNA"/>
</dbReference>